<protein>
    <submittedName>
        <fullName evidence="1">Uncharacterized protein</fullName>
    </submittedName>
</protein>
<reference evidence="1" key="1">
    <citation type="submission" date="2012-05" db="EMBL/GenBank/DDBJ databases">
        <authorList>
            <person name="Krishnakumar V."/>
            <person name="Cheung F."/>
            <person name="Xiao Y."/>
            <person name="Chan A."/>
            <person name="Moskal W.A."/>
            <person name="Town C.D."/>
        </authorList>
    </citation>
    <scope>NUCLEOTIDE SEQUENCE</scope>
</reference>
<organism evidence="1">
    <name type="scientific">Lotus japonicus</name>
    <name type="common">Lotus corniculatus var. japonicus</name>
    <dbReference type="NCBI Taxonomy" id="34305"/>
    <lineage>
        <taxon>Eukaryota</taxon>
        <taxon>Viridiplantae</taxon>
        <taxon>Streptophyta</taxon>
        <taxon>Embryophyta</taxon>
        <taxon>Tracheophyta</taxon>
        <taxon>Spermatophyta</taxon>
        <taxon>Magnoliopsida</taxon>
        <taxon>eudicotyledons</taxon>
        <taxon>Gunneridae</taxon>
        <taxon>Pentapetalae</taxon>
        <taxon>rosids</taxon>
        <taxon>fabids</taxon>
        <taxon>Fabales</taxon>
        <taxon>Fabaceae</taxon>
        <taxon>Papilionoideae</taxon>
        <taxon>50 kb inversion clade</taxon>
        <taxon>NPAAA clade</taxon>
        <taxon>Hologalegina</taxon>
        <taxon>robinioid clade</taxon>
        <taxon>Loteae</taxon>
        <taxon>Lotus</taxon>
    </lineage>
</organism>
<accession>I3SCL0</accession>
<evidence type="ECO:0000313" key="1">
    <source>
        <dbReference type="EMBL" id="AFK38002.1"/>
    </source>
</evidence>
<sequence length="111" mass="12787">MEMFCGEKQYNYNTRLPTNSSKIELNLKVFPCGENTKERGLTRSSSLGAGERVKKISVPSLERSCSLPEYDKFKFLTNPTRYQKHEGPRHSAEEKLSLRKKMIQSFPGKQL</sequence>
<name>I3SCL0_LOTJA</name>
<dbReference type="EMBL" id="BT138207">
    <property type="protein sequence ID" value="AFK38002.1"/>
    <property type="molecule type" value="mRNA"/>
</dbReference>
<dbReference type="AlphaFoldDB" id="I3SCL0"/>
<proteinExistence type="evidence at transcript level"/>